<reference evidence="6" key="3">
    <citation type="submission" date="2025-08" db="UniProtKB">
        <authorList>
            <consortium name="Ensembl"/>
        </authorList>
    </citation>
    <scope>IDENTIFICATION</scope>
</reference>
<dbReference type="Gene3D" id="1.20.140.150">
    <property type="match status" value="1"/>
</dbReference>
<dbReference type="PANTHER" id="PTHR10671:SF108">
    <property type="entry name" value="CLAUDIN FAMILY PROTEIN-RELATED"/>
    <property type="match status" value="1"/>
</dbReference>
<dbReference type="Ensembl" id="ENSCINT00000026240.2">
    <property type="protein sequence ID" value="ENSCINP00000025994.2"/>
    <property type="gene ID" value="ENSCING00000014352.2"/>
</dbReference>
<evidence type="ECO:0000256" key="1">
    <source>
        <dbReference type="ARBA" id="ARBA00004141"/>
    </source>
</evidence>
<reference evidence="7" key="1">
    <citation type="journal article" date="2002" name="Science">
        <title>The draft genome of Ciona intestinalis: insights into chordate and vertebrate origins.</title>
        <authorList>
            <person name="Dehal P."/>
            <person name="Satou Y."/>
            <person name="Campbell R.K."/>
            <person name="Chapman J."/>
            <person name="Degnan B."/>
            <person name="De Tomaso A."/>
            <person name="Davidson B."/>
            <person name="Di Gregorio A."/>
            <person name="Gelpke M."/>
            <person name="Goodstein D.M."/>
            <person name="Harafuji N."/>
            <person name="Hastings K.E."/>
            <person name="Ho I."/>
            <person name="Hotta K."/>
            <person name="Huang W."/>
            <person name="Kawashima T."/>
            <person name="Lemaire P."/>
            <person name="Martinez D."/>
            <person name="Meinertzhagen I.A."/>
            <person name="Necula S."/>
            <person name="Nonaka M."/>
            <person name="Putnam N."/>
            <person name="Rash S."/>
            <person name="Saiga H."/>
            <person name="Satake M."/>
            <person name="Terry A."/>
            <person name="Yamada L."/>
            <person name="Wang H.G."/>
            <person name="Awazu S."/>
            <person name="Azumi K."/>
            <person name="Boore J."/>
            <person name="Branno M."/>
            <person name="Chin-Bow S."/>
            <person name="DeSantis R."/>
            <person name="Doyle S."/>
            <person name="Francino P."/>
            <person name="Keys D.N."/>
            <person name="Haga S."/>
            <person name="Hayashi H."/>
            <person name="Hino K."/>
            <person name="Imai K.S."/>
            <person name="Inaba K."/>
            <person name="Kano S."/>
            <person name="Kobayashi K."/>
            <person name="Kobayashi M."/>
            <person name="Lee B.I."/>
            <person name="Makabe K.W."/>
            <person name="Manohar C."/>
            <person name="Matassi G."/>
            <person name="Medina M."/>
            <person name="Mochizuki Y."/>
            <person name="Mount S."/>
            <person name="Morishita T."/>
            <person name="Miura S."/>
            <person name="Nakayama A."/>
            <person name="Nishizaka S."/>
            <person name="Nomoto H."/>
            <person name="Ohta F."/>
            <person name="Oishi K."/>
            <person name="Rigoutsos I."/>
            <person name="Sano M."/>
            <person name="Sasaki A."/>
            <person name="Sasakura Y."/>
            <person name="Shoguchi E."/>
            <person name="Shin-i T."/>
            <person name="Spagnuolo A."/>
            <person name="Stainier D."/>
            <person name="Suzuki M.M."/>
            <person name="Tassy O."/>
            <person name="Takatori N."/>
            <person name="Tokuoka M."/>
            <person name="Yagi K."/>
            <person name="Yoshizaki F."/>
            <person name="Wada S."/>
            <person name="Zhang C."/>
            <person name="Hyatt P.D."/>
            <person name="Larimer F."/>
            <person name="Detter C."/>
            <person name="Doggett N."/>
            <person name="Glavina T."/>
            <person name="Hawkins T."/>
            <person name="Richardson P."/>
            <person name="Lucas S."/>
            <person name="Kohara Y."/>
            <person name="Levine M."/>
            <person name="Satoh N."/>
            <person name="Rokhsar D.S."/>
        </authorList>
    </citation>
    <scope>NUCLEOTIDE SEQUENCE [LARGE SCALE GENOMIC DNA]</scope>
</reference>
<reference evidence="6" key="2">
    <citation type="journal article" date="2008" name="Genome Biol.">
        <title>Improved genome assembly and evidence-based global gene model set for the chordate Ciona intestinalis: new insight into intron and operon populations.</title>
        <authorList>
            <person name="Satou Y."/>
            <person name="Mineta K."/>
            <person name="Ogasawara M."/>
            <person name="Sasakura Y."/>
            <person name="Shoguchi E."/>
            <person name="Ueno K."/>
            <person name="Yamada L."/>
            <person name="Matsumoto J."/>
            <person name="Wasserscheid J."/>
            <person name="Dewar K."/>
            <person name="Wiley G.B."/>
            <person name="Macmil S.L."/>
            <person name="Roe B.A."/>
            <person name="Zeller R.W."/>
            <person name="Hastings K.E."/>
            <person name="Lemaire P."/>
            <person name="Lindquist E."/>
            <person name="Endo T."/>
            <person name="Hotta K."/>
            <person name="Inaba K."/>
        </authorList>
    </citation>
    <scope>NUCLEOTIDE SEQUENCE [LARGE SCALE GENOMIC DNA]</scope>
    <source>
        <strain evidence="6">wild type</strain>
    </source>
</reference>
<dbReference type="HOGENOM" id="CLU_1077509_0_0_1"/>
<sequence>MSKVLIVFSVLFAMLAVFLTVGCLNGNDWLKVCLSVWEFNPFIQMMMVLSKQMDQQQAAAMFAHANDSIKDIPDICLHVGLLNLETSIKFVSITFNFPVVASSSKTTIALLVIAILLLIIGMCLLIRSACSQSESNERKSSARRFSLVGTVFLFIAALLLLGGTAAYMNGHSNAIHHPMQVMKDIYKQFTQLLLNGATLSPSAQQSPQKQQITGLLTQIIMKSDPAFSHSLYTAWAATCSALLSVLCAGLGWHKQRSD</sequence>
<keyword evidence="7" id="KW-1185">Reference proteome</keyword>
<reference evidence="6" key="4">
    <citation type="submission" date="2025-09" db="UniProtKB">
        <authorList>
            <consortium name="Ensembl"/>
        </authorList>
    </citation>
    <scope>IDENTIFICATION</scope>
</reference>
<comment type="subcellular location">
    <subcellularLocation>
        <location evidence="1">Membrane</location>
        <topology evidence="1">Multi-pass membrane protein</topology>
    </subcellularLocation>
</comment>
<keyword evidence="4 5" id="KW-0472">Membrane</keyword>
<dbReference type="KEGG" id="cin:100178130"/>
<proteinExistence type="predicted"/>
<evidence type="ECO:0000256" key="5">
    <source>
        <dbReference type="SAM" id="Phobius"/>
    </source>
</evidence>
<dbReference type="InterPro" id="IPR050579">
    <property type="entry name" value="PMP-22/EMP/MP20-like"/>
</dbReference>
<name>F6TYH2_CIOIN</name>
<dbReference type="GeneID" id="100178130"/>
<feature type="transmembrane region" description="Helical" evidence="5">
    <location>
        <begin position="147"/>
        <end position="168"/>
    </location>
</feature>
<dbReference type="RefSeq" id="XP_002127375.1">
    <property type="nucleotide sequence ID" value="XM_002127339.5"/>
</dbReference>
<evidence type="ECO:0000313" key="6">
    <source>
        <dbReference type="Ensembl" id="ENSCINP00000025994.2"/>
    </source>
</evidence>
<evidence type="ECO:0000256" key="2">
    <source>
        <dbReference type="ARBA" id="ARBA00022692"/>
    </source>
</evidence>
<dbReference type="PROSITE" id="PS51257">
    <property type="entry name" value="PROKAR_LIPOPROTEIN"/>
    <property type="match status" value="1"/>
</dbReference>
<evidence type="ECO:0000256" key="3">
    <source>
        <dbReference type="ARBA" id="ARBA00022989"/>
    </source>
</evidence>
<gene>
    <name evidence="6" type="primary">LOC100178130</name>
</gene>
<dbReference type="Proteomes" id="UP000008144">
    <property type="component" value="Chromosome 14"/>
</dbReference>
<accession>F6TYH2</accession>
<keyword evidence="2 5" id="KW-0812">Transmembrane</keyword>
<evidence type="ECO:0000256" key="4">
    <source>
        <dbReference type="ARBA" id="ARBA00023136"/>
    </source>
</evidence>
<feature type="transmembrane region" description="Helical" evidence="5">
    <location>
        <begin position="107"/>
        <end position="126"/>
    </location>
</feature>
<dbReference type="InParanoid" id="F6TYH2"/>
<dbReference type="GO" id="GO:0005886">
    <property type="term" value="C:plasma membrane"/>
    <property type="evidence" value="ECO:0000318"/>
    <property type="project" value="GO_Central"/>
</dbReference>
<dbReference type="PANTHER" id="PTHR10671">
    <property type="entry name" value="EPITHELIAL MEMBRANE PROTEIN-RELATED"/>
    <property type="match status" value="1"/>
</dbReference>
<keyword evidence="3 5" id="KW-1133">Transmembrane helix</keyword>
<feature type="transmembrane region" description="Helical" evidence="5">
    <location>
        <begin position="232"/>
        <end position="252"/>
    </location>
</feature>
<dbReference type="GeneTree" id="ENSGT00390000014920"/>
<evidence type="ECO:0000313" key="7">
    <source>
        <dbReference type="Proteomes" id="UP000008144"/>
    </source>
</evidence>
<organism evidence="6 7">
    <name type="scientific">Ciona intestinalis</name>
    <name type="common">Transparent sea squirt</name>
    <name type="synonym">Ascidia intestinalis</name>
    <dbReference type="NCBI Taxonomy" id="7719"/>
    <lineage>
        <taxon>Eukaryota</taxon>
        <taxon>Metazoa</taxon>
        <taxon>Chordata</taxon>
        <taxon>Tunicata</taxon>
        <taxon>Ascidiacea</taxon>
        <taxon>Phlebobranchia</taxon>
        <taxon>Cionidae</taxon>
        <taxon>Ciona</taxon>
    </lineage>
</organism>
<protein>
    <submittedName>
        <fullName evidence="6">Uncharacterized LOC100178130</fullName>
    </submittedName>
</protein>
<dbReference type="AlphaFoldDB" id="F6TYH2"/>
<accession>A0A1W2WA36</accession>
<dbReference type="EMBL" id="EAAA01001322">
    <property type="status" value="NOT_ANNOTATED_CDS"/>
    <property type="molecule type" value="Genomic_DNA"/>
</dbReference>